<reference evidence="2" key="1">
    <citation type="submission" date="2022-11" db="UniProtKB">
        <authorList>
            <consortium name="WormBaseParasite"/>
        </authorList>
    </citation>
    <scope>IDENTIFICATION</scope>
</reference>
<proteinExistence type="predicted"/>
<dbReference type="WBParaSite" id="PSU_v2.g19662.t1">
    <property type="protein sequence ID" value="PSU_v2.g19662.t1"/>
    <property type="gene ID" value="PSU_v2.g19662"/>
</dbReference>
<evidence type="ECO:0000313" key="2">
    <source>
        <dbReference type="WBParaSite" id="PSU_v2.g19662.t1"/>
    </source>
</evidence>
<evidence type="ECO:0000313" key="1">
    <source>
        <dbReference type="Proteomes" id="UP000887577"/>
    </source>
</evidence>
<accession>A0A914YQM1</accession>
<keyword evidence="1" id="KW-1185">Reference proteome</keyword>
<dbReference type="PANTHER" id="PTHR31389">
    <property type="entry name" value="LD39211P"/>
    <property type="match status" value="1"/>
</dbReference>
<name>A0A914YQM1_9BILA</name>
<organism evidence="1 2">
    <name type="scientific">Panagrolaimus superbus</name>
    <dbReference type="NCBI Taxonomy" id="310955"/>
    <lineage>
        <taxon>Eukaryota</taxon>
        <taxon>Metazoa</taxon>
        <taxon>Ecdysozoa</taxon>
        <taxon>Nematoda</taxon>
        <taxon>Chromadorea</taxon>
        <taxon>Rhabditida</taxon>
        <taxon>Tylenchina</taxon>
        <taxon>Panagrolaimomorpha</taxon>
        <taxon>Panagrolaimoidea</taxon>
        <taxon>Panagrolaimidae</taxon>
        <taxon>Panagrolaimus</taxon>
    </lineage>
</organism>
<dbReference type="PANTHER" id="PTHR31389:SF4">
    <property type="entry name" value="LD39211P"/>
    <property type="match status" value="1"/>
</dbReference>
<dbReference type="AlphaFoldDB" id="A0A914YQM1"/>
<dbReference type="Proteomes" id="UP000887577">
    <property type="component" value="Unplaced"/>
</dbReference>
<protein>
    <submittedName>
        <fullName evidence="2">Uncharacterized protein</fullName>
    </submittedName>
</protein>
<sequence length="183" mass="21104">MYKKNCPQAKFVMFPFEKFPDRVKDLNNYIFKPLYIAMAMRNHKVLLSFDSSIFFVSNANITNLIQTAVKENPTDVSLLRTAYHSNFLTTHPKMYDCFPDIKPNDMQRVVQYNGGLVLWVGSEEGWTAMHRWVECALQPTCMAPLGATKTCDVKVKIHFFGYGLKASHLFGIRLHNATFLFCF</sequence>